<feature type="region of interest" description="Disordered" evidence="1">
    <location>
        <begin position="26"/>
        <end position="56"/>
    </location>
</feature>
<dbReference type="EMBL" id="KV425994">
    <property type="protein sequence ID" value="KZV93202.1"/>
    <property type="molecule type" value="Genomic_DNA"/>
</dbReference>
<evidence type="ECO:0000313" key="2">
    <source>
        <dbReference type="EMBL" id="KZV93202.1"/>
    </source>
</evidence>
<proteinExistence type="predicted"/>
<name>A0A165ICA0_EXIGL</name>
<gene>
    <name evidence="2" type="ORF">EXIGLDRAFT_768321</name>
</gene>
<evidence type="ECO:0000256" key="1">
    <source>
        <dbReference type="SAM" id="MobiDB-lite"/>
    </source>
</evidence>
<dbReference type="Proteomes" id="UP000077266">
    <property type="component" value="Unassembled WGS sequence"/>
</dbReference>
<sequence length="117" mass="12778">MADIIDTTSFGELFNIPAANASELHCDTHEPAPSEVDSVPDLQPTVQPPRPVYEDTPVEPDPYLMLSYKVRQVWKLSAELRVVLTHIKLLADIIVAASGVLEHPEPRGGTPVARTAL</sequence>
<dbReference type="AlphaFoldDB" id="A0A165ICA0"/>
<keyword evidence="3" id="KW-1185">Reference proteome</keyword>
<accession>A0A165ICA0</accession>
<protein>
    <submittedName>
        <fullName evidence="2">Uncharacterized protein</fullName>
    </submittedName>
</protein>
<dbReference type="InParanoid" id="A0A165ICA0"/>
<evidence type="ECO:0000313" key="3">
    <source>
        <dbReference type="Proteomes" id="UP000077266"/>
    </source>
</evidence>
<organism evidence="2 3">
    <name type="scientific">Exidia glandulosa HHB12029</name>
    <dbReference type="NCBI Taxonomy" id="1314781"/>
    <lineage>
        <taxon>Eukaryota</taxon>
        <taxon>Fungi</taxon>
        <taxon>Dikarya</taxon>
        <taxon>Basidiomycota</taxon>
        <taxon>Agaricomycotina</taxon>
        <taxon>Agaricomycetes</taxon>
        <taxon>Auriculariales</taxon>
        <taxon>Exidiaceae</taxon>
        <taxon>Exidia</taxon>
    </lineage>
</organism>
<reference evidence="2 3" key="1">
    <citation type="journal article" date="2016" name="Mol. Biol. Evol.">
        <title>Comparative Genomics of Early-Diverging Mushroom-Forming Fungi Provides Insights into the Origins of Lignocellulose Decay Capabilities.</title>
        <authorList>
            <person name="Nagy L.G."/>
            <person name="Riley R."/>
            <person name="Tritt A."/>
            <person name="Adam C."/>
            <person name="Daum C."/>
            <person name="Floudas D."/>
            <person name="Sun H."/>
            <person name="Yadav J.S."/>
            <person name="Pangilinan J."/>
            <person name="Larsson K.H."/>
            <person name="Matsuura K."/>
            <person name="Barry K."/>
            <person name="Labutti K."/>
            <person name="Kuo R."/>
            <person name="Ohm R.A."/>
            <person name="Bhattacharya S.S."/>
            <person name="Shirouzu T."/>
            <person name="Yoshinaga Y."/>
            <person name="Martin F.M."/>
            <person name="Grigoriev I.V."/>
            <person name="Hibbett D.S."/>
        </authorList>
    </citation>
    <scope>NUCLEOTIDE SEQUENCE [LARGE SCALE GENOMIC DNA]</scope>
    <source>
        <strain evidence="2 3">HHB12029</strain>
    </source>
</reference>